<dbReference type="AlphaFoldDB" id="A0A7Y8BPI5"/>
<name>A0A7Y8BPI5_9PSED</name>
<proteinExistence type="predicted"/>
<comment type="caution">
    <text evidence="1">The sequence shown here is derived from an EMBL/GenBank/DDBJ whole genome shotgun (WGS) entry which is preliminary data.</text>
</comment>
<protein>
    <submittedName>
        <fullName evidence="1">Uncharacterized protein</fullName>
    </submittedName>
</protein>
<evidence type="ECO:0000313" key="1">
    <source>
        <dbReference type="EMBL" id="NWB51269.1"/>
    </source>
</evidence>
<sequence length="149" mass="16880">MEDQKDAQGYEAFLKANGGRSLSKFEYLYMVMKTNTISSDFYLFFTKLFHPTIAVKGESYFIEENFDSDRYQECIAQGQASSEIAGWLNLVEITALFEDMSYEEAGALANVVSDCWNSTLVRAFPESGFISKVLFEEELGEVYVTLCKA</sequence>
<accession>A0A7Y8BPI5</accession>
<gene>
    <name evidence="1" type="ORF">HX829_32865</name>
</gene>
<evidence type="ECO:0000313" key="2">
    <source>
        <dbReference type="Proteomes" id="UP000582981"/>
    </source>
</evidence>
<organism evidence="1 2">
    <name type="scientific">Pseudomonas gingeri</name>
    <dbReference type="NCBI Taxonomy" id="117681"/>
    <lineage>
        <taxon>Bacteria</taxon>
        <taxon>Pseudomonadati</taxon>
        <taxon>Pseudomonadota</taxon>
        <taxon>Gammaproteobacteria</taxon>
        <taxon>Pseudomonadales</taxon>
        <taxon>Pseudomonadaceae</taxon>
        <taxon>Pseudomonas</taxon>
    </lineage>
</organism>
<reference evidence="1 2" key="1">
    <citation type="submission" date="2020-04" db="EMBL/GenBank/DDBJ databases">
        <title>Molecular characterization of pseudomonads from Agaricus bisporus reveal novel blotch 2 pathogens in Western Europe.</title>
        <authorList>
            <person name="Taparia T."/>
            <person name="Krijger M."/>
            <person name="Haynes E."/>
            <person name="Elpinstone J.G."/>
            <person name="Noble R."/>
            <person name="Van Der Wolf J."/>
        </authorList>
    </citation>
    <scope>NUCLEOTIDE SEQUENCE [LARGE SCALE GENOMIC DNA]</scope>
    <source>
        <strain evidence="1 2">F1001</strain>
    </source>
</reference>
<dbReference type="Proteomes" id="UP000582981">
    <property type="component" value="Unassembled WGS sequence"/>
</dbReference>
<dbReference type="EMBL" id="JACAPU010000074">
    <property type="protein sequence ID" value="NWB51269.1"/>
    <property type="molecule type" value="Genomic_DNA"/>
</dbReference>